<dbReference type="InterPro" id="IPR020449">
    <property type="entry name" value="Tscrpt_reg_AraC-type_HTH"/>
</dbReference>
<dbReference type="InterPro" id="IPR018060">
    <property type="entry name" value="HTH_AraC"/>
</dbReference>
<comment type="caution">
    <text evidence="5">The sequence shown here is derived from an EMBL/GenBank/DDBJ whole genome shotgun (WGS) entry which is preliminary data.</text>
</comment>
<dbReference type="RefSeq" id="WP_285933822.1">
    <property type="nucleotide sequence ID" value="NZ_JASTZU010000058.1"/>
</dbReference>
<dbReference type="PROSITE" id="PS00041">
    <property type="entry name" value="HTH_ARAC_FAMILY_1"/>
    <property type="match status" value="1"/>
</dbReference>
<dbReference type="SMART" id="SM00871">
    <property type="entry name" value="AraC_E_bind"/>
    <property type="match status" value="1"/>
</dbReference>
<dbReference type="InterPro" id="IPR018062">
    <property type="entry name" value="HTH_AraC-typ_CS"/>
</dbReference>
<evidence type="ECO:0000256" key="2">
    <source>
        <dbReference type="ARBA" id="ARBA00023125"/>
    </source>
</evidence>
<dbReference type="InterPro" id="IPR010499">
    <property type="entry name" value="AraC_E-bd"/>
</dbReference>
<dbReference type="PANTHER" id="PTHR47504:SF5">
    <property type="entry name" value="RIGHT ORIGIN-BINDING PROTEIN"/>
    <property type="match status" value="1"/>
</dbReference>
<dbReference type="InterPro" id="IPR029441">
    <property type="entry name" value="Cass2"/>
</dbReference>
<keyword evidence="3" id="KW-0804">Transcription</keyword>
<dbReference type="PRINTS" id="PR00032">
    <property type="entry name" value="HTHARAC"/>
</dbReference>
<keyword evidence="1" id="KW-0805">Transcription regulation</keyword>
<evidence type="ECO:0000256" key="3">
    <source>
        <dbReference type="ARBA" id="ARBA00023163"/>
    </source>
</evidence>
<evidence type="ECO:0000259" key="4">
    <source>
        <dbReference type="PROSITE" id="PS01124"/>
    </source>
</evidence>
<dbReference type="Gene3D" id="3.20.80.10">
    <property type="entry name" value="Regulatory factor, effector binding domain"/>
    <property type="match status" value="1"/>
</dbReference>
<reference evidence="5 6" key="1">
    <citation type="submission" date="2023-06" db="EMBL/GenBank/DDBJ databases">
        <title>Aquibacillus rhizosphaerae LR5S19.</title>
        <authorList>
            <person name="Sun J.-Q."/>
        </authorList>
    </citation>
    <scope>NUCLEOTIDE SEQUENCE [LARGE SCALE GENOMIC DNA]</scope>
    <source>
        <strain evidence="5 6">LR5S19</strain>
    </source>
</reference>
<protein>
    <submittedName>
        <fullName evidence="5">AraC family transcriptional regulator</fullName>
    </submittedName>
</protein>
<dbReference type="InterPro" id="IPR011256">
    <property type="entry name" value="Reg_factor_effector_dom_sf"/>
</dbReference>
<dbReference type="InterPro" id="IPR009057">
    <property type="entry name" value="Homeodomain-like_sf"/>
</dbReference>
<gene>
    <name evidence="5" type="ORF">QQS35_18505</name>
</gene>
<dbReference type="SUPFAM" id="SSF46689">
    <property type="entry name" value="Homeodomain-like"/>
    <property type="match status" value="2"/>
</dbReference>
<dbReference type="InterPro" id="IPR050959">
    <property type="entry name" value="MarA-like"/>
</dbReference>
<name>A0ABT7L994_9BACI</name>
<dbReference type="SMART" id="SM00342">
    <property type="entry name" value="HTH_ARAC"/>
    <property type="match status" value="1"/>
</dbReference>
<evidence type="ECO:0000256" key="1">
    <source>
        <dbReference type="ARBA" id="ARBA00023015"/>
    </source>
</evidence>
<dbReference type="Gene3D" id="1.10.10.60">
    <property type="entry name" value="Homeodomain-like"/>
    <property type="match status" value="2"/>
</dbReference>
<dbReference type="Pfam" id="PF12833">
    <property type="entry name" value="HTH_18"/>
    <property type="match status" value="1"/>
</dbReference>
<keyword evidence="2" id="KW-0238">DNA-binding</keyword>
<dbReference type="Pfam" id="PF14526">
    <property type="entry name" value="Cass2"/>
    <property type="match status" value="1"/>
</dbReference>
<feature type="domain" description="HTH araC/xylS-type" evidence="4">
    <location>
        <begin position="11"/>
        <end position="109"/>
    </location>
</feature>
<proteinExistence type="predicted"/>
<dbReference type="Proteomes" id="UP001235343">
    <property type="component" value="Unassembled WGS sequence"/>
</dbReference>
<dbReference type="EMBL" id="JASTZU010000058">
    <property type="protein sequence ID" value="MDL4842433.1"/>
    <property type="molecule type" value="Genomic_DNA"/>
</dbReference>
<dbReference type="SUPFAM" id="SSF55136">
    <property type="entry name" value="Probable bacterial effector-binding domain"/>
    <property type="match status" value="1"/>
</dbReference>
<accession>A0ABT7L994</accession>
<evidence type="ECO:0000313" key="5">
    <source>
        <dbReference type="EMBL" id="MDL4842433.1"/>
    </source>
</evidence>
<evidence type="ECO:0000313" key="6">
    <source>
        <dbReference type="Proteomes" id="UP001235343"/>
    </source>
</evidence>
<organism evidence="5 6">
    <name type="scientific">Aquibacillus rhizosphaerae</name>
    <dbReference type="NCBI Taxonomy" id="3051431"/>
    <lineage>
        <taxon>Bacteria</taxon>
        <taxon>Bacillati</taxon>
        <taxon>Bacillota</taxon>
        <taxon>Bacilli</taxon>
        <taxon>Bacillales</taxon>
        <taxon>Bacillaceae</taxon>
        <taxon>Aquibacillus</taxon>
    </lineage>
</organism>
<keyword evidence="6" id="KW-1185">Reference proteome</keyword>
<sequence length="297" mass="34645">MYTVNYIDGIQRFVDNFEKHIEEDIDIDEAIAEIHISKFHFYRLFKEVVGLSVYDYIKKRRLTRAAEHIKQSQDDMLTIAIKYGFSSQEVFTRNFKKMFGITPGRLRKEPHFKISNPLKPINANSIFLEVKALNGKVRIEERIETLSIKLIGISRYSHDENVSTITPFINSFLQQVDRIANRRNDVLYRVCYDVDQTNEIHTYQELVAVEVADFTVVPEGMITKEIDSAKVVTFTHKGRLFQDEEGRVLNTYHFICYHRIPVLDGKLTNELVIERYGTEFLGPNDDNSKMDISFSIT</sequence>
<dbReference type="PROSITE" id="PS01124">
    <property type="entry name" value="HTH_ARAC_FAMILY_2"/>
    <property type="match status" value="1"/>
</dbReference>
<dbReference type="PANTHER" id="PTHR47504">
    <property type="entry name" value="RIGHT ORIGIN-BINDING PROTEIN"/>
    <property type="match status" value="1"/>
</dbReference>